<dbReference type="OrthoDB" id="2662268at2759"/>
<reference evidence="1" key="1">
    <citation type="journal article" date="2021" name="New Phytol.">
        <title>Evolutionary innovations through gain and loss of genes in the ectomycorrhizal Boletales.</title>
        <authorList>
            <person name="Wu G."/>
            <person name="Miyauchi S."/>
            <person name="Morin E."/>
            <person name="Kuo A."/>
            <person name="Drula E."/>
            <person name="Varga T."/>
            <person name="Kohler A."/>
            <person name="Feng B."/>
            <person name="Cao Y."/>
            <person name="Lipzen A."/>
            <person name="Daum C."/>
            <person name="Hundley H."/>
            <person name="Pangilinan J."/>
            <person name="Johnson J."/>
            <person name="Barry K."/>
            <person name="LaButti K."/>
            <person name="Ng V."/>
            <person name="Ahrendt S."/>
            <person name="Min B."/>
            <person name="Choi I.G."/>
            <person name="Park H."/>
            <person name="Plett J.M."/>
            <person name="Magnuson J."/>
            <person name="Spatafora J.W."/>
            <person name="Nagy L.G."/>
            <person name="Henrissat B."/>
            <person name="Grigoriev I.V."/>
            <person name="Yang Z.L."/>
            <person name="Xu J."/>
            <person name="Martin F.M."/>
        </authorList>
    </citation>
    <scope>NUCLEOTIDE SEQUENCE</scope>
    <source>
        <strain evidence="1">KKN 215</strain>
    </source>
</reference>
<accession>A0A8K0UG37</accession>
<keyword evidence="2" id="KW-1185">Reference proteome</keyword>
<evidence type="ECO:0000313" key="2">
    <source>
        <dbReference type="Proteomes" id="UP000813824"/>
    </source>
</evidence>
<comment type="caution">
    <text evidence="1">The sequence shown here is derived from an EMBL/GenBank/DDBJ whole genome shotgun (WGS) entry which is preliminary data.</text>
</comment>
<evidence type="ECO:0000313" key="1">
    <source>
        <dbReference type="EMBL" id="KAH8079410.1"/>
    </source>
</evidence>
<gene>
    <name evidence="1" type="ORF">BXZ70DRAFT_647751</name>
</gene>
<dbReference type="AlphaFoldDB" id="A0A8K0UG37"/>
<dbReference type="EMBL" id="JAEVFJ010000056">
    <property type="protein sequence ID" value="KAH8079410.1"/>
    <property type="molecule type" value="Genomic_DNA"/>
</dbReference>
<sequence length="190" mass="21209">MSPSHARPRPLARSYTKLYPVPQAQWVPRTSSADDRDGLYPFDPIAFRFVNPRDGKISTGVPLAYLDENVYPNAAGTVGDVIVDAGEKVFKDASRAYLRILWPGYEHVEFVTSVPLRGVGGRVTRGQLALFIVRTVKQYFTTLQSAHCLPTQKAWTVAPAGRWRVEDLVLVALHLVHGNTFQAEFKVDTE</sequence>
<dbReference type="Proteomes" id="UP000813824">
    <property type="component" value="Unassembled WGS sequence"/>
</dbReference>
<name>A0A8K0UG37_9AGAR</name>
<protein>
    <submittedName>
        <fullName evidence="1">Uncharacterized protein</fullName>
    </submittedName>
</protein>
<proteinExistence type="predicted"/>
<organism evidence="1 2">
    <name type="scientific">Cristinia sonorae</name>
    <dbReference type="NCBI Taxonomy" id="1940300"/>
    <lineage>
        <taxon>Eukaryota</taxon>
        <taxon>Fungi</taxon>
        <taxon>Dikarya</taxon>
        <taxon>Basidiomycota</taxon>
        <taxon>Agaricomycotina</taxon>
        <taxon>Agaricomycetes</taxon>
        <taxon>Agaricomycetidae</taxon>
        <taxon>Agaricales</taxon>
        <taxon>Pleurotineae</taxon>
        <taxon>Stephanosporaceae</taxon>
        <taxon>Cristinia</taxon>
    </lineage>
</organism>